<dbReference type="AlphaFoldDB" id="A0A8H5FH01"/>
<gene>
    <name evidence="1" type="ORF">D9611_006660</name>
</gene>
<sequence>MKTFRKRPTTYPATTTRARHARVSPFLHRYTSAISHSIPPKQLQSSHNPFVAQRALAESTALPSAEALALGTIRFCHLEYGIANDAIAHTLQQPVQDADEIFKRGAKQLKFEQLFQAAPMDTDSPTRPTSSTSLAIQQRIAAMAT</sequence>
<keyword evidence="2" id="KW-1185">Reference proteome</keyword>
<evidence type="ECO:0000313" key="1">
    <source>
        <dbReference type="EMBL" id="KAF5336449.1"/>
    </source>
</evidence>
<reference evidence="1 2" key="1">
    <citation type="journal article" date="2020" name="ISME J.">
        <title>Uncovering the hidden diversity of litter-decomposition mechanisms in mushroom-forming fungi.</title>
        <authorList>
            <person name="Floudas D."/>
            <person name="Bentzer J."/>
            <person name="Ahren D."/>
            <person name="Johansson T."/>
            <person name="Persson P."/>
            <person name="Tunlid A."/>
        </authorList>
    </citation>
    <scope>NUCLEOTIDE SEQUENCE [LARGE SCALE GENOMIC DNA]</scope>
    <source>
        <strain evidence="1 2">CBS 175.51</strain>
    </source>
</reference>
<proteinExistence type="predicted"/>
<organism evidence="1 2">
    <name type="scientific">Ephemerocybe angulata</name>
    <dbReference type="NCBI Taxonomy" id="980116"/>
    <lineage>
        <taxon>Eukaryota</taxon>
        <taxon>Fungi</taxon>
        <taxon>Dikarya</taxon>
        <taxon>Basidiomycota</taxon>
        <taxon>Agaricomycotina</taxon>
        <taxon>Agaricomycetes</taxon>
        <taxon>Agaricomycetidae</taxon>
        <taxon>Agaricales</taxon>
        <taxon>Agaricineae</taxon>
        <taxon>Psathyrellaceae</taxon>
        <taxon>Ephemerocybe</taxon>
    </lineage>
</organism>
<accession>A0A8H5FH01</accession>
<name>A0A8H5FH01_9AGAR</name>
<dbReference type="Proteomes" id="UP000541558">
    <property type="component" value="Unassembled WGS sequence"/>
</dbReference>
<protein>
    <submittedName>
        <fullName evidence="1">Uncharacterized protein</fullName>
    </submittedName>
</protein>
<dbReference type="EMBL" id="JAACJK010000058">
    <property type="protein sequence ID" value="KAF5336449.1"/>
    <property type="molecule type" value="Genomic_DNA"/>
</dbReference>
<evidence type="ECO:0000313" key="2">
    <source>
        <dbReference type="Proteomes" id="UP000541558"/>
    </source>
</evidence>
<comment type="caution">
    <text evidence="1">The sequence shown here is derived from an EMBL/GenBank/DDBJ whole genome shotgun (WGS) entry which is preliminary data.</text>
</comment>